<proteinExistence type="predicted"/>
<dbReference type="PANTHER" id="PTHR43162">
    <property type="match status" value="1"/>
</dbReference>
<dbReference type="OrthoDB" id="3510772at2"/>
<protein>
    <submittedName>
        <fullName evidence="2">NAD-dependent epimerase/dehydratase family protein</fullName>
    </submittedName>
</protein>
<dbReference type="RefSeq" id="WP_149428722.1">
    <property type="nucleotide sequence ID" value="NZ_VLNY01000001.1"/>
</dbReference>
<dbReference type="EMBL" id="VLNY01000001">
    <property type="protein sequence ID" value="KAA0024946.1"/>
    <property type="molecule type" value="Genomic_DNA"/>
</dbReference>
<dbReference type="Gene3D" id="3.40.50.720">
    <property type="entry name" value="NAD(P)-binding Rossmann-like Domain"/>
    <property type="match status" value="1"/>
</dbReference>
<feature type="domain" description="NAD(P)-binding" evidence="1">
    <location>
        <begin position="7"/>
        <end position="94"/>
    </location>
</feature>
<accession>A0A5A7SGJ2</accession>
<evidence type="ECO:0000313" key="2">
    <source>
        <dbReference type="EMBL" id="KAA0024946.1"/>
    </source>
</evidence>
<gene>
    <name evidence="2" type="ORF">FOY51_03235</name>
</gene>
<organism evidence="2 3">
    <name type="scientific">Antrihabitans cavernicola</name>
    <dbReference type="NCBI Taxonomy" id="2495913"/>
    <lineage>
        <taxon>Bacteria</taxon>
        <taxon>Bacillati</taxon>
        <taxon>Actinomycetota</taxon>
        <taxon>Actinomycetes</taxon>
        <taxon>Mycobacteriales</taxon>
        <taxon>Nocardiaceae</taxon>
        <taxon>Antrihabitans</taxon>
    </lineage>
</organism>
<sequence length="269" mass="29129">MTILVTGATGNIGRMVVDHLLTRGATDVRALTNNPSKAALPSGVEVVHGYLGKLDTLPAAFDGVDQLYLAPLLATADEAVQIAARAGVKHVVDVAGPPGNWWYPISEAIERTGVEWTHLWPGEFMENAAIWADQIRGGTVREPYPTAANAPTAMDDIAAMAAAVLVDDDHRGKAYRLTGPQSLTRRERVRQIAIALDRHIDFQTVSLGEGIEVLQPSMGDHAQWYLEGLASLVEHPEQPNTVFADVMGREPTSFADWIAKNVALFHPKT</sequence>
<evidence type="ECO:0000313" key="3">
    <source>
        <dbReference type="Proteomes" id="UP000322244"/>
    </source>
</evidence>
<name>A0A5A7SGJ2_9NOCA</name>
<dbReference type="InterPro" id="IPR051604">
    <property type="entry name" value="Ergot_Alk_Oxidoreductase"/>
</dbReference>
<dbReference type="Pfam" id="PF13460">
    <property type="entry name" value="NAD_binding_10"/>
    <property type="match status" value="1"/>
</dbReference>
<dbReference type="PANTHER" id="PTHR43162:SF1">
    <property type="entry name" value="PRESTALK A DIFFERENTIATION PROTEIN A"/>
    <property type="match status" value="1"/>
</dbReference>
<dbReference type="Gene3D" id="3.90.25.10">
    <property type="entry name" value="UDP-galactose 4-epimerase, domain 1"/>
    <property type="match status" value="1"/>
</dbReference>
<dbReference type="InterPro" id="IPR036291">
    <property type="entry name" value="NAD(P)-bd_dom_sf"/>
</dbReference>
<evidence type="ECO:0000259" key="1">
    <source>
        <dbReference type="Pfam" id="PF13460"/>
    </source>
</evidence>
<keyword evidence="3" id="KW-1185">Reference proteome</keyword>
<reference evidence="2 3" key="1">
    <citation type="submission" date="2019-07" db="EMBL/GenBank/DDBJ databases">
        <title>Rhodococcus cavernicolus sp. nov., isolated from a cave.</title>
        <authorList>
            <person name="Lee S.D."/>
        </authorList>
    </citation>
    <scope>NUCLEOTIDE SEQUENCE [LARGE SCALE GENOMIC DNA]</scope>
    <source>
        <strain evidence="2 3">C1-24</strain>
    </source>
</reference>
<dbReference type="SUPFAM" id="SSF51735">
    <property type="entry name" value="NAD(P)-binding Rossmann-fold domains"/>
    <property type="match status" value="1"/>
</dbReference>
<dbReference type="InterPro" id="IPR016040">
    <property type="entry name" value="NAD(P)-bd_dom"/>
</dbReference>
<dbReference type="Proteomes" id="UP000322244">
    <property type="component" value="Unassembled WGS sequence"/>
</dbReference>
<comment type="caution">
    <text evidence="2">The sequence shown here is derived from an EMBL/GenBank/DDBJ whole genome shotgun (WGS) entry which is preliminary data.</text>
</comment>
<dbReference type="AlphaFoldDB" id="A0A5A7SGJ2"/>